<dbReference type="AlphaFoldDB" id="A0A9X0RE32"/>
<keyword evidence="3" id="KW-1185">Reference proteome</keyword>
<keyword evidence="1" id="KW-0732">Signal</keyword>
<evidence type="ECO:0008006" key="4">
    <source>
        <dbReference type="Google" id="ProtNLM"/>
    </source>
</evidence>
<evidence type="ECO:0000256" key="1">
    <source>
        <dbReference type="SAM" id="SignalP"/>
    </source>
</evidence>
<dbReference type="Proteomes" id="UP000615796">
    <property type="component" value="Unassembled WGS sequence"/>
</dbReference>
<evidence type="ECO:0000313" key="3">
    <source>
        <dbReference type="Proteomes" id="UP000615796"/>
    </source>
</evidence>
<feature type="chain" id="PRO_5040984321" description="Outer membrane protease" evidence="1">
    <location>
        <begin position="20"/>
        <end position="289"/>
    </location>
</feature>
<dbReference type="RefSeq" id="WP_187027093.1">
    <property type="nucleotide sequence ID" value="NZ_CAWQLT010000067.1"/>
</dbReference>
<feature type="signal peptide" evidence="1">
    <location>
        <begin position="1"/>
        <end position="19"/>
    </location>
</feature>
<dbReference type="EMBL" id="JACRUP010000019">
    <property type="protein sequence ID" value="MBC5852840.1"/>
    <property type="molecule type" value="Genomic_DNA"/>
</dbReference>
<organism evidence="2 3">
    <name type="scientific">Vibrio metschnikovii</name>
    <dbReference type="NCBI Taxonomy" id="28172"/>
    <lineage>
        <taxon>Bacteria</taxon>
        <taxon>Pseudomonadati</taxon>
        <taxon>Pseudomonadota</taxon>
        <taxon>Gammaproteobacteria</taxon>
        <taxon>Vibrionales</taxon>
        <taxon>Vibrionaceae</taxon>
        <taxon>Vibrio</taxon>
    </lineage>
</organism>
<name>A0A9X0RE32_VIBME</name>
<accession>A0A9X0RE32</accession>
<sequence>MRQSLTIASCLFCSFSCLAANTAEYGYSYFTLGVENVHYQEQHGATQSSVTMLNPVLNSGGLYRINTDWDFSIDALGTFSPRNAQEQWQWQGQRLQDNQTEYLKTATHVQLHYKWQDHWRIVAGPSFTYQTYTRYAANTYLGQGHLQNVGTWKETMTQVYLDAGLGYDSGYLSGADGWQWKGKLMFGLPLWNRITNSQFADMSFDSFGFRTGLEGSLSYQIMPGLNVGGFMLFSYEKRFASQNKRVELNHCLTMEQGHCSEYQPRSANALVPEADTVTFSLGLQALWRF</sequence>
<gene>
    <name evidence="2" type="ORF">H8Q88_18205</name>
</gene>
<proteinExistence type="predicted"/>
<reference evidence="2" key="1">
    <citation type="submission" date="2020-08" db="EMBL/GenBank/DDBJ databases">
        <title>Genome Sequencing and Pan-Genome Analysis of Migratory bird Vibrio Strains, Inner Mongolia.</title>
        <authorList>
            <person name="Zheng L."/>
        </authorList>
    </citation>
    <scope>NUCLEOTIDE SEQUENCE</scope>
    <source>
        <strain evidence="2">M13F</strain>
    </source>
</reference>
<protein>
    <recommendedName>
        <fullName evidence="4">Outer membrane protease</fullName>
    </recommendedName>
</protein>
<evidence type="ECO:0000313" key="2">
    <source>
        <dbReference type="EMBL" id="MBC5852840.1"/>
    </source>
</evidence>
<comment type="caution">
    <text evidence="2">The sequence shown here is derived from an EMBL/GenBank/DDBJ whole genome shotgun (WGS) entry which is preliminary data.</text>
</comment>